<protein>
    <recommendedName>
        <fullName evidence="4">Amino acid transport protein</fullName>
    </recommendedName>
</protein>
<dbReference type="HOGENOM" id="CLU_204563_0_0_6"/>
<accession>A0A0C5VN90</accession>
<dbReference type="KEGG" id="gsn:YC6258_02785"/>
<evidence type="ECO:0000313" key="2">
    <source>
        <dbReference type="EMBL" id="AJQ94823.1"/>
    </source>
</evidence>
<gene>
    <name evidence="2" type="ORF">YC6258_02785</name>
</gene>
<evidence type="ECO:0000256" key="1">
    <source>
        <dbReference type="SAM" id="Phobius"/>
    </source>
</evidence>
<sequence length="68" mass="7404">MGDYANLFWGILFGSIGFGYFLYGKKQKSVIPFVSGIGLMGLPYVVDNNAIMIGLAVVLMLLPKFIAI</sequence>
<keyword evidence="3" id="KW-1185">Reference proteome</keyword>
<name>A0A0C5VN90_9GAMM</name>
<feature type="transmembrane region" description="Helical" evidence="1">
    <location>
        <begin position="51"/>
        <end position="67"/>
    </location>
</feature>
<keyword evidence="1" id="KW-1133">Transmembrane helix</keyword>
<keyword evidence="1" id="KW-0812">Transmembrane</keyword>
<evidence type="ECO:0000313" key="3">
    <source>
        <dbReference type="Proteomes" id="UP000032266"/>
    </source>
</evidence>
<dbReference type="EMBL" id="CP007142">
    <property type="protein sequence ID" value="AJQ94823.1"/>
    <property type="molecule type" value="Genomic_DNA"/>
</dbReference>
<feature type="transmembrane region" description="Helical" evidence="1">
    <location>
        <begin position="6"/>
        <end position="23"/>
    </location>
</feature>
<dbReference type="PATRIC" id="fig|1445510.3.peg.2742"/>
<dbReference type="OrthoDB" id="9804360at2"/>
<dbReference type="AlphaFoldDB" id="A0A0C5VN90"/>
<feature type="transmembrane region" description="Helical" evidence="1">
    <location>
        <begin position="30"/>
        <end position="45"/>
    </location>
</feature>
<evidence type="ECO:0008006" key="4">
    <source>
        <dbReference type="Google" id="ProtNLM"/>
    </source>
</evidence>
<dbReference type="STRING" id="1445510.YC6258_02785"/>
<reference evidence="2 3" key="1">
    <citation type="submission" date="2014-01" db="EMBL/GenBank/DDBJ databases">
        <title>Full genme sequencing of cellulolytic bacterium Gynuella sunshinyii YC6258T gen. nov., sp. nov.</title>
        <authorList>
            <person name="Khan H."/>
            <person name="Chung E.J."/>
            <person name="Chung Y.R."/>
        </authorList>
    </citation>
    <scope>NUCLEOTIDE SEQUENCE [LARGE SCALE GENOMIC DNA]</scope>
    <source>
        <strain evidence="2 3">YC6258</strain>
    </source>
</reference>
<dbReference type="Proteomes" id="UP000032266">
    <property type="component" value="Chromosome"/>
</dbReference>
<proteinExistence type="predicted"/>
<organism evidence="2 3">
    <name type="scientific">Gynuella sunshinyii YC6258</name>
    <dbReference type="NCBI Taxonomy" id="1445510"/>
    <lineage>
        <taxon>Bacteria</taxon>
        <taxon>Pseudomonadati</taxon>
        <taxon>Pseudomonadota</taxon>
        <taxon>Gammaproteobacteria</taxon>
        <taxon>Oceanospirillales</taxon>
        <taxon>Saccharospirillaceae</taxon>
        <taxon>Gynuella</taxon>
    </lineage>
</organism>
<dbReference type="RefSeq" id="WP_044617271.1">
    <property type="nucleotide sequence ID" value="NZ_CP007142.1"/>
</dbReference>
<keyword evidence="1" id="KW-0472">Membrane</keyword>